<keyword evidence="5" id="KW-0694">RNA-binding</keyword>
<evidence type="ECO:0000256" key="4">
    <source>
        <dbReference type="ARBA" id="ARBA00035206"/>
    </source>
</evidence>
<evidence type="ECO:0000313" key="8">
    <source>
        <dbReference type="EMBL" id="OHA49493.1"/>
    </source>
</evidence>
<dbReference type="NCBIfam" id="TIGR01079">
    <property type="entry name" value="rplX_bact"/>
    <property type="match status" value="1"/>
</dbReference>
<dbReference type="Gene3D" id="2.30.30.30">
    <property type="match status" value="1"/>
</dbReference>
<dbReference type="PANTHER" id="PTHR12903">
    <property type="entry name" value="MITOCHONDRIAL RIBOSOMAL PROTEIN L24"/>
    <property type="match status" value="1"/>
</dbReference>
<dbReference type="InterPro" id="IPR008991">
    <property type="entry name" value="Translation_prot_SH3-like_sf"/>
</dbReference>
<dbReference type="GO" id="GO:0006412">
    <property type="term" value="P:translation"/>
    <property type="evidence" value="ECO:0007669"/>
    <property type="project" value="UniProtKB-UniRule"/>
</dbReference>
<comment type="function">
    <text evidence="5">One of two assembly initiator proteins, it binds directly to the 5'-end of the 23S rRNA, where it nucleates assembly of the 50S subunit.</text>
</comment>
<comment type="caution">
    <text evidence="8">The sequence shown here is derived from an EMBL/GenBank/DDBJ whole genome shotgun (WGS) entry which is preliminary data.</text>
</comment>
<dbReference type="CDD" id="cd06089">
    <property type="entry name" value="KOW_RPL26"/>
    <property type="match status" value="1"/>
</dbReference>
<dbReference type="CDD" id="cd00065">
    <property type="entry name" value="FYVE_like_SF"/>
    <property type="match status" value="1"/>
</dbReference>
<feature type="domain" description="KOW" evidence="7">
    <location>
        <begin position="2"/>
        <end position="29"/>
    </location>
</feature>
<evidence type="ECO:0000259" key="7">
    <source>
        <dbReference type="SMART" id="SM00739"/>
    </source>
</evidence>
<dbReference type="InterPro" id="IPR005824">
    <property type="entry name" value="KOW"/>
</dbReference>
<feature type="region of interest" description="Disordered" evidence="6">
    <location>
        <begin position="40"/>
        <end position="60"/>
    </location>
</feature>
<accession>A0A1G2PMK1</accession>
<dbReference type="GO" id="GO:1990904">
    <property type="term" value="C:ribonucleoprotein complex"/>
    <property type="evidence" value="ECO:0007669"/>
    <property type="project" value="UniProtKB-KW"/>
</dbReference>
<dbReference type="SMART" id="SM00739">
    <property type="entry name" value="KOW"/>
    <property type="match status" value="1"/>
</dbReference>
<evidence type="ECO:0000256" key="5">
    <source>
        <dbReference type="HAMAP-Rule" id="MF_01326"/>
    </source>
</evidence>
<keyword evidence="5" id="KW-0699">rRNA-binding</keyword>
<dbReference type="Pfam" id="PF00467">
    <property type="entry name" value="KOW"/>
    <property type="match status" value="1"/>
</dbReference>
<dbReference type="EMBL" id="MHST01000009">
    <property type="protein sequence ID" value="OHA49493.1"/>
    <property type="molecule type" value="Genomic_DNA"/>
</dbReference>
<dbReference type="STRING" id="1802363.A2682_00395"/>
<reference evidence="8 9" key="1">
    <citation type="journal article" date="2016" name="Nat. Commun.">
        <title>Thousands of microbial genomes shed light on interconnected biogeochemical processes in an aquifer system.</title>
        <authorList>
            <person name="Anantharaman K."/>
            <person name="Brown C.T."/>
            <person name="Hug L.A."/>
            <person name="Sharon I."/>
            <person name="Castelle C.J."/>
            <person name="Probst A.J."/>
            <person name="Thomas B.C."/>
            <person name="Singh A."/>
            <person name="Wilkins M.J."/>
            <person name="Karaoz U."/>
            <person name="Brodie E.L."/>
            <person name="Williams K.H."/>
            <person name="Hubbard S.S."/>
            <person name="Banfield J.F."/>
        </authorList>
    </citation>
    <scope>NUCLEOTIDE SEQUENCE [LARGE SCALE GENOMIC DNA]</scope>
    <source>
        <strain evidence="9">RIFCSPHIGHO2_01_FULL_58_15</strain>
    </source>
</reference>
<keyword evidence="2 5" id="KW-0689">Ribosomal protein</keyword>
<comment type="similarity">
    <text evidence="1 5">Belongs to the universal ribosomal protein uL24 family.</text>
</comment>
<evidence type="ECO:0000256" key="2">
    <source>
        <dbReference type="ARBA" id="ARBA00022980"/>
    </source>
</evidence>
<evidence type="ECO:0000256" key="1">
    <source>
        <dbReference type="ARBA" id="ARBA00010618"/>
    </source>
</evidence>
<proteinExistence type="inferred from homology"/>
<dbReference type="InterPro" id="IPR057264">
    <property type="entry name" value="Ribosomal_uL24_C"/>
</dbReference>
<comment type="function">
    <text evidence="5">One of the proteins that surrounds the polypeptide exit tunnel on the outside of the subunit.</text>
</comment>
<protein>
    <recommendedName>
        <fullName evidence="4 5">Large ribosomal subunit protein uL24</fullName>
    </recommendedName>
</protein>
<evidence type="ECO:0000256" key="3">
    <source>
        <dbReference type="ARBA" id="ARBA00023274"/>
    </source>
</evidence>
<comment type="subunit">
    <text evidence="5">Part of the 50S ribosomal subunit.</text>
</comment>
<dbReference type="InterPro" id="IPR003256">
    <property type="entry name" value="Ribosomal_uL24"/>
</dbReference>
<gene>
    <name evidence="5" type="primary">rplX</name>
    <name evidence="8" type="ORF">A2682_00395</name>
</gene>
<keyword evidence="3 5" id="KW-0687">Ribonucleoprotein</keyword>
<dbReference type="Proteomes" id="UP000178690">
    <property type="component" value="Unassembled WGS sequence"/>
</dbReference>
<sequence length="102" mass="11033">MKIKKGDTVVVTVGKDRGKRGRVLRVSPREGRVFVEGAAQRVRHRRPRRSGEKGQRVTMPGPIAIGNVRIVCSACGKAARVGFHMGEGGKQRICKKCGVAIA</sequence>
<dbReference type="InterPro" id="IPR041988">
    <property type="entry name" value="Ribosomal_uL24_KOW"/>
</dbReference>
<evidence type="ECO:0000256" key="6">
    <source>
        <dbReference type="SAM" id="MobiDB-lite"/>
    </source>
</evidence>
<dbReference type="InterPro" id="IPR014722">
    <property type="entry name" value="Rib_uL2_dom2"/>
</dbReference>
<dbReference type="GO" id="GO:0005840">
    <property type="term" value="C:ribosome"/>
    <property type="evidence" value="ECO:0007669"/>
    <property type="project" value="UniProtKB-KW"/>
</dbReference>
<evidence type="ECO:0000313" key="9">
    <source>
        <dbReference type="Proteomes" id="UP000178690"/>
    </source>
</evidence>
<dbReference type="HAMAP" id="MF_01326_B">
    <property type="entry name" value="Ribosomal_uL24_B"/>
    <property type="match status" value="1"/>
</dbReference>
<organism evidence="8 9">
    <name type="scientific">Terrybacteria sp. (strain RIFCSPHIGHO2_01_FULL_58_15)</name>
    <dbReference type="NCBI Taxonomy" id="1802363"/>
    <lineage>
        <taxon>Bacteria</taxon>
        <taxon>Candidatus Terryibacteriota</taxon>
    </lineage>
</organism>
<dbReference type="Pfam" id="PF17136">
    <property type="entry name" value="ribosomal_L24"/>
    <property type="match status" value="1"/>
</dbReference>
<dbReference type="AlphaFoldDB" id="A0A1G2PMK1"/>
<dbReference type="GO" id="GO:0003735">
    <property type="term" value="F:structural constituent of ribosome"/>
    <property type="evidence" value="ECO:0007669"/>
    <property type="project" value="InterPro"/>
</dbReference>
<name>A0A1G2PMK1_TERXR</name>
<dbReference type="GO" id="GO:0019843">
    <property type="term" value="F:rRNA binding"/>
    <property type="evidence" value="ECO:0007669"/>
    <property type="project" value="UniProtKB-UniRule"/>
</dbReference>
<dbReference type="SUPFAM" id="SSF50104">
    <property type="entry name" value="Translation proteins SH3-like domain"/>
    <property type="match status" value="1"/>
</dbReference>